<keyword evidence="1" id="KW-0812">Transmembrane</keyword>
<reference evidence="3" key="1">
    <citation type="submission" date="2017-09" db="EMBL/GenBank/DDBJ databases">
        <title>Depth-based differentiation of microbial function through sediment-hosted aquifers and enrichment of novel symbionts in the deep terrestrial subsurface.</title>
        <authorList>
            <person name="Probst A.J."/>
            <person name="Ladd B."/>
            <person name="Jarett J.K."/>
            <person name="Geller-Mcgrath D.E."/>
            <person name="Sieber C.M.K."/>
            <person name="Emerson J.B."/>
            <person name="Anantharaman K."/>
            <person name="Thomas B.C."/>
            <person name="Malmstrom R."/>
            <person name="Stieglmeier M."/>
            <person name="Klingl A."/>
            <person name="Woyke T."/>
            <person name="Ryan C.M."/>
            <person name="Banfield J.F."/>
        </authorList>
    </citation>
    <scope>NUCLEOTIDE SEQUENCE [LARGE SCALE GENOMIC DNA]</scope>
</reference>
<dbReference type="Proteomes" id="UP000229972">
    <property type="component" value="Unassembled WGS sequence"/>
</dbReference>
<sequence length="187" mass="19790">MKKGFTLIEMVVSISIITMISTLFIANYRSSNKRTDLILAAQSLVADLHAAQNNALGLNKYNGSVPAGGWGISLQTGASSYVLFADLESPGVSGNLEYDSSTEGNINYGARVTDFPRGISISNIATSLASSTSAADVTFLPPDPKTNIYDLNSGATSTAIEITMQETINNTTKTIRVNFLGLAEVID</sequence>
<proteinExistence type="predicted"/>
<protein>
    <recommendedName>
        <fullName evidence="4">General secretion pathway GspH domain-containing protein</fullName>
    </recommendedName>
</protein>
<dbReference type="NCBIfam" id="TIGR02532">
    <property type="entry name" value="IV_pilin_GFxxxE"/>
    <property type="match status" value="1"/>
</dbReference>
<dbReference type="EMBL" id="PFAL01000008">
    <property type="protein sequence ID" value="PIR95765.1"/>
    <property type="molecule type" value="Genomic_DNA"/>
</dbReference>
<dbReference type="InterPro" id="IPR012902">
    <property type="entry name" value="N_methyl_site"/>
</dbReference>
<evidence type="ECO:0000313" key="2">
    <source>
        <dbReference type="EMBL" id="PIR95765.1"/>
    </source>
</evidence>
<organism evidence="2 3">
    <name type="scientific">Candidatus Falkowbacteria bacterium CG10_big_fil_rev_8_21_14_0_10_37_18</name>
    <dbReference type="NCBI Taxonomy" id="1974562"/>
    <lineage>
        <taxon>Bacteria</taxon>
        <taxon>Candidatus Falkowiibacteriota</taxon>
    </lineage>
</organism>
<dbReference type="SUPFAM" id="SSF54523">
    <property type="entry name" value="Pili subunits"/>
    <property type="match status" value="1"/>
</dbReference>
<dbReference type="Pfam" id="PF07963">
    <property type="entry name" value="N_methyl"/>
    <property type="match status" value="1"/>
</dbReference>
<name>A0A2H0V9L0_9BACT</name>
<keyword evidence="1" id="KW-1133">Transmembrane helix</keyword>
<accession>A0A2H0V9L0</accession>
<feature type="transmembrane region" description="Helical" evidence="1">
    <location>
        <begin position="6"/>
        <end position="26"/>
    </location>
</feature>
<evidence type="ECO:0000313" key="3">
    <source>
        <dbReference type="Proteomes" id="UP000229972"/>
    </source>
</evidence>
<evidence type="ECO:0000256" key="1">
    <source>
        <dbReference type="SAM" id="Phobius"/>
    </source>
</evidence>
<gene>
    <name evidence="2" type="ORF">COT93_00525</name>
</gene>
<dbReference type="AlphaFoldDB" id="A0A2H0V9L0"/>
<dbReference type="InterPro" id="IPR045584">
    <property type="entry name" value="Pilin-like"/>
</dbReference>
<evidence type="ECO:0008006" key="4">
    <source>
        <dbReference type="Google" id="ProtNLM"/>
    </source>
</evidence>
<comment type="caution">
    <text evidence="2">The sequence shown here is derived from an EMBL/GenBank/DDBJ whole genome shotgun (WGS) entry which is preliminary data.</text>
</comment>
<keyword evidence="1" id="KW-0472">Membrane</keyword>
<dbReference type="PROSITE" id="PS00409">
    <property type="entry name" value="PROKAR_NTER_METHYL"/>
    <property type="match status" value="1"/>
</dbReference>